<feature type="compositionally biased region" description="Polar residues" evidence="1">
    <location>
        <begin position="7"/>
        <end position="22"/>
    </location>
</feature>
<proteinExistence type="predicted"/>
<keyword evidence="2" id="KW-1133">Transmembrane helix</keyword>
<dbReference type="EMBL" id="CAXLJM020000007">
    <property type="protein sequence ID" value="CAL8074982.1"/>
    <property type="molecule type" value="Genomic_DNA"/>
</dbReference>
<dbReference type="PANTHER" id="PTHR39947:SF1">
    <property type="entry name" value="IP19862P"/>
    <property type="match status" value="1"/>
</dbReference>
<keyword evidence="2" id="KW-0812">Transmembrane</keyword>
<evidence type="ECO:0000313" key="3">
    <source>
        <dbReference type="EMBL" id="CAL8074982.1"/>
    </source>
</evidence>
<feature type="compositionally biased region" description="Basic residues" evidence="1">
    <location>
        <begin position="84"/>
        <end position="96"/>
    </location>
</feature>
<evidence type="ECO:0000313" key="4">
    <source>
        <dbReference type="Proteomes" id="UP001642540"/>
    </source>
</evidence>
<sequence length="368" mass="40229">MPYAYTRSLNTPRANSRSNSGSVMMRERMLKHSIGHYGSTHVPLQTQHPLTSSSLSADTSIHQSHLHHQSIIDPTRFIEGPPSHSHHTLHHSHSHSKSYLDQSYPSIHNPRSPGYLESSRISRATAKDEISSPQPPQTVHHHLGSASKPMNGSIYFSPGQPPVSLPPTHLNETSNSSNITSSSHPHAAYFRHGVLRSLSLLSVLSLLLALNSLYFLLQIVSPLVRKYTNGGEMEMMYEVTLCLSAMCLSINLCVLLVTSAQYFFAVTGTPGSTSFLQKVTVTRGVAIGGFFLSIPLFLSAIVLYTFTHLTFSPPALIATACVGAAIIFGGCAMVHHVFTWQQEKTTKRISLPQQSMSPPATIELSTLV</sequence>
<comment type="caution">
    <text evidence="3">The sequence shown here is derived from an EMBL/GenBank/DDBJ whole genome shotgun (WGS) entry which is preliminary data.</text>
</comment>
<feature type="transmembrane region" description="Helical" evidence="2">
    <location>
        <begin position="237"/>
        <end position="264"/>
    </location>
</feature>
<evidence type="ECO:0000256" key="2">
    <source>
        <dbReference type="SAM" id="Phobius"/>
    </source>
</evidence>
<dbReference type="Proteomes" id="UP001642540">
    <property type="component" value="Unassembled WGS sequence"/>
</dbReference>
<keyword evidence="2" id="KW-0472">Membrane</keyword>
<evidence type="ECO:0000256" key="1">
    <source>
        <dbReference type="SAM" id="MobiDB-lite"/>
    </source>
</evidence>
<protein>
    <submittedName>
        <fullName evidence="3">Uncharacterized protein</fullName>
    </submittedName>
</protein>
<feature type="transmembrane region" description="Helical" evidence="2">
    <location>
        <begin position="285"/>
        <end position="304"/>
    </location>
</feature>
<dbReference type="Pfam" id="PF15038">
    <property type="entry name" value="Jiraiya"/>
    <property type="match status" value="1"/>
</dbReference>
<feature type="region of interest" description="Disordered" evidence="1">
    <location>
        <begin position="1"/>
        <end position="22"/>
    </location>
</feature>
<feature type="region of interest" description="Disordered" evidence="1">
    <location>
        <begin position="75"/>
        <end position="144"/>
    </location>
</feature>
<gene>
    <name evidence="3" type="ORF">ODALV1_LOCUS3050</name>
</gene>
<accession>A0ABP1PRV7</accession>
<feature type="transmembrane region" description="Helical" evidence="2">
    <location>
        <begin position="198"/>
        <end position="217"/>
    </location>
</feature>
<reference evidence="3 4" key="1">
    <citation type="submission" date="2024-08" db="EMBL/GenBank/DDBJ databases">
        <authorList>
            <person name="Cucini C."/>
            <person name="Frati F."/>
        </authorList>
    </citation>
    <scope>NUCLEOTIDE SEQUENCE [LARGE SCALE GENOMIC DNA]</scope>
</reference>
<keyword evidence="4" id="KW-1185">Reference proteome</keyword>
<organism evidence="3 4">
    <name type="scientific">Orchesella dallaii</name>
    <dbReference type="NCBI Taxonomy" id="48710"/>
    <lineage>
        <taxon>Eukaryota</taxon>
        <taxon>Metazoa</taxon>
        <taxon>Ecdysozoa</taxon>
        <taxon>Arthropoda</taxon>
        <taxon>Hexapoda</taxon>
        <taxon>Collembola</taxon>
        <taxon>Entomobryomorpha</taxon>
        <taxon>Entomobryoidea</taxon>
        <taxon>Orchesellidae</taxon>
        <taxon>Orchesellinae</taxon>
        <taxon>Orchesella</taxon>
    </lineage>
</organism>
<feature type="transmembrane region" description="Helical" evidence="2">
    <location>
        <begin position="316"/>
        <end position="338"/>
    </location>
</feature>
<dbReference type="PANTHER" id="PTHR39947">
    <property type="entry name" value="IP19862P"/>
    <property type="match status" value="1"/>
</dbReference>
<name>A0ABP1PRV7_9HEXA</name>
<dbReference type="InterPro" id="IPR029201">
    <property type="entry name" value="Jiraiya"/>
</dbReference>